<evidence type="ECO:0000313" key="4">
    <source>
        <dbReference type="EMBL" id="USI74285.1"/>
    </source>
</evidence>
<gene>
    <name evidence="4" type="ORF">LHA26_07500</name>
</gene>
<feature type="domain" description="Heparinase II/III-like C-terminal" evidence="3">
    <location>
        <begin position="332"/>
        <end position="574"/>
    </location>
</feature>
<dbReference type="InterPro" id="IPR012480">
    <property type="entry name" value="Hepar_II_III_C"/>
</dbReference>
<dbReference type="Gene3D" id="2.70.98.70">
    <property type="match status" value="1"/>
</dbReference>
<evidence type="ECO:0000259" key="3">
    <source>
        <dbReference type="Pfam" id="PF07940"/>
    </source>
</evidence>
<evidence type="ECO:0000256" key="2">
    <source>
        <dbReference type="SAM" id="MobiDB-lite"/>
    </source>
</evidence>
<reference evidence="4" key="1">
    <citation type="journal article" date="2022" name="Toxins">
        <title>Genomic Analysis of Sphingopyxis sp. USTB-05 for Biodegrading Cyanobacterial Hepatotoxins.</title>
        <authorList>
            <person name="Liu C."/>
            <person name="Xu Q."/>
            <person name="Zhao Z."/>
            <person name="Zhang H."/>
            <person name="Liu X."/>
            <person name="Yin C."/>
            <person name="Liu Y."/>
            <person name="Yan H."/>
        </authorList>
    </citation>
    <scope>NUCLEOTIDE SEQUENCE</scope>
    <source>
        <strain evidence="4">NBD5</strain>
    </source>
</reference>
<feature type="region of interest" description="Disordered" evidence="2">
    <location>
        <begin position="1"/>
        <end position="20"/>
    </location>
</feature>
<dbReference type="Pfam" id="PF07940">
    <property type="entry name" value="Hepar_II_III_C"/>
    <property type="match status" value="1"/>
</dbReference>
<evidence type="ECO:0000313" key="5">
    <source>
        <dbReference type="Proteomes" id="UP001056937"/>
    </source>
</evidence>
<protein>
    <submittedName>
        <fullName evidence="4">Heparinase II/III family protein</fullName>
    </submittedName>
</protein>
<accession>A0ABY4XC82</accession>
<evidence type="ECO:0000256" key="1">
    <source>
        <dbReference type="ARBA" id="ARBA00004196"/>
    </source>
</evidence>
<keyword evidence="5" id="KW-1185">Reference proteome</keyword>
<dbReference type="Proteomes" id="UP001056937">
    <property type="component" value="Chromosome 1"/>
</dbReference>
<dbReference type="InterPro" id="IPR008929">
    <property type="entry name" value="Chondroitin_lyas"/>
</dbReference>
<comment type="subcellular location">
    <subcellularLocation>
        <location evidence="1">Cell envelope</location>
    </subcellularLocation>
</comment>
<sequence length="580" mass="60904">MSGARRAAPEEPAETPVAPGRSLIRVADERGASLAERLMAQLERLAWKTPFHSMRLRGRYPLKLLGVPRDPIAGDAEAGLDLLDGEVTLGRARADADTLDYADARHGQGFVDHVQSFAWLRDLAAAAPRETGAPVAEALMRRWLDAHGAVIAEPAWRADLWGRRILAWTAHAPLILSSSDLVYRSAVLNTLARGARHLDQTAEKAPVGLPRIAAAAGLIAAGLLIPGGEPRLARGEAAMAKALATGATGDGGIVSRAPVDLLALVELLAQLLAVYEERRREPPAALPATLARAVPALLGVTLGDGRLSSWQGGGPLEADRVARAIAGSGVRTRPQRQSREWGFQRLAGGATVLVADCAPPPASRLARGGCASTLAFEFADGSQRIIVNCGGDRPWSALPREIGEALRTTAAHSTLTLADSNSTAIHPDGSLGRGVTEVELDRQEQESASRIEASHDGYVRRYGLIHRRRLALAADGRELAGEDVLLPAGGGRGAATVGFAARFHLAPGVEATATADGQGALLRLEGGGLWQFRCRGGTLALEESIWIDGRGRPAHASQLVVSGQAPAGGTSISWIIKRAG</sequence>
<proteinExistence type="predicted"/>
<dbReference type="EMBL" id="CP084930">
    <property type="protein sequence ID" value="USI74285.1"/>
    <property type="molecule type" value="Genomic_DNA"/>
</dbReference>
<name>A0ABY4XC82_9SPHN</name>
<organism evidence="4 5">
    <name type="scientific">Sphingomonas morindae</name>
    <dbReference type="NCBI Taxonomy" id="1541170"/>
    <lineage>
        <taxon>Bacteria</taxon>
        <taxon>Pseudomonadati</taxon>
        <taxon>Pseudomonadota</taxon>
        <taxon>Alphaproteobacteria</taxon>
        <taxon>Sphingomonadales</taxon>
        <taxon>Sphingomonadaceae</taxon>
        <taxon>Sphingomonas</taxon>
    </lineage>
</organism>
<dbReference type="RefSeq" id="WP_252168088.1">
    <property type="nucleotide sequence ID" value="NZ_CP084930.1"/>
</dbReference>
<dbReference type="Gene3D" id="1.50.10.100">
    <property type="entry name" value="Chondroitin AC/alginate lyase"/>
    <property type="match status" value="1"/>
</dbReference>